<sequence>MKLNTGMNLSADLDKLEFIYGEDTTGPLTEKRRLDEIRVSLRDPNADGPSIVYAVAMDVAKKKHVQDLINRNLLYGAMIFEKGIIGEEPIRSQGHIHAVSVSCNASTCEVYEIWAGEAYIYMQEYAEDDPGRCFAVHAKTGDVVIVPPGWAHCTINADPSRAMLFGAWCVRDYGFDYVQVRAHKGVAFFPKVKDGIITFVQNPKYHPAHLEILKASAYPEFHLQQGIPIYTQYENNPDLFRFVTHPQEAEEQWKEYRP</sequence>
<keyword evidence="5" id="KW-0324">Glycolysis</keyword>
<dbReference type="EC" id="5.3.1.9" evidence="3"/>
<dbReference type="AlphaFoldDB" id="A0A3E2VVI0"/>
<comment type="similarity">
    <text evidence="2">Belongs to the archaeal-type GPI family.</text>
</comment>
<dbReference type="Pfam" id="PF06560">
    <property type="entry name" value="GPI"/>
    <property type="match status" value="1"/>
</dbReference>
<dbReference type="RefSeq" id="WP_117443306.1">
    <property type="nucleotide sequence ID" value="NZ_JAJFEN010000091.1"/>
</dbReference>
<dbReference type="InterPro" id="IPR014710">
    <property type="entry name" value="RmlC-like_jellyroll"/>
</dbReference>
<dbReference type="GO" id="GO:0006094">
    <property type="term" value="P:gluconeogenesis"/>
    <property type="evidence" value="ECO:0007669"/>
    <property type="project" value="UniProtKB-KW"/>
</dbReference>
<feature type="domain" description="Glucose-6-phosphate isomerase prokaryote" evidence="7">
    <location>
        <begin position="51"/>
        <end position="203"/>
    </location>
</feature>
<organism evidence="8 9">
    <name type="scientific">Clostridium innocuum</name>
    <dbReference type="NCBI Taxonomy" id="1522"/>
    <lineage>
        <taxon>Bacteria</taxon>
        <taxon>Bacillati</taxon>
        <taxon>Bacillota</taxon>
        <taxon>Clostridia</taxon>
        <taxon>Eubacteriales</taxon>
        <taxon>Clostridiaceae</taxon>
        <taxon>Clostridium</taxon>
    </lineage>
</organism>
<protein>
    <recommendedName>
        <fullName evidence="3">glucose-6-phosphate isomerase</fullName>
        <ecNumber evidence="3">5.3.1.9</ecNumber>
    </recommendedName>
</protein>
<evidence type="ECO:0000256" key="5">
    <source>
        <dbReference type="ARBA" id="ARBA00023152"/>
    </source>
</evidence>
<dbReference type="UniPathway" id="UPA00109">
    <property type="reaction ID" value="UER00181"/>
</dbReference>
<comment type="caution">
    <text evidence="8">The sequence shown here is derived from an EMBL/GenBank/DDBJ whole genome shotgun (WGS) entry which is preliminary data.</text>
</comment>
<accession>A0A3E2VVI0</accession>
<dbReference type="EMBL" id="QVEV01000015">
    <property type="protein sequence ID" value="RGC15188.1"/>
    <property type="molecule type" value="Genomic_DNA"/>
</dbReference>
<evidence type="ECO:0000313" key="9">
    <source>
        <dbReference type="Proteomes" id="UP000260025"/>
    </source>
</evidence>
<evidence type="ECO:0000256" key="6">
    <source>
        <dbReference type="ARBA" id="ARBA00029321"/>
    </source>
</evidence>
<keyword evidence="8" id="KW-0413">Isomerase</keyword>
<dbReference type="InterPro" id="IPR010551">
    <property type="entry name" value="G6P_isomerase_prok"/>
</dbReference>
<evidence type="ECO:0000256" key="4">
    <source>
        <dbReference type="ARBA" id="ARBA00022432"/>
    </source>
</evidence>
<dbReference type="Proteomes" id="UP000260025">
    <property type="component" value="Unassembled WGS sequence"/>
</dbReference>
<evidence type="ECO:0000256" key="2">
    <source>
        <dbReference type="ARBA" id="ARBA00006542"/>
    </source>
</evidence>
<dbReference type="GO" id="GO:0004347">
    <property type="term" value="F:glucose-6-phosphate isomerase activity"/>
    <property type="evidence" value="ECO:0007669"/>
    <property type="project" value="UniProtKB-EC"/>
</dbReference>
<dbReference type="SUPFAM" id="SSF51182">
    <property type="entry name" value="RmlC-like cupins"/>
    <property type="match status" value="1"/>
</dbReference>
<keyword evidence="4" id="KW-0312">Gluconeogenesis</keyword>
<name>A0A3E2VVI0_CLOIN</name>
<dbReference type="Gene3D" id="2.60.120.10">
    <property type="entry name" value="Jelly Rolls"/>
    <property type="match status" value="1"/>
</dbReference>
<evidence type="ECO:0000259" key="7">
    <source>
        <dbReference type="Pfam" id="PF06560"/>
    </source>
</evidence>
<evidence type="ECO:0000256" key="1">
    <source>
        <dbReference type="ARBA" id="ARBA00004926"/>
    </source>
</evidence>
<dbReference type="OrthoDB" id="1647241at2"/>
<comment type="pathway">
    <text evidence="1">Carbohydrate degradation; glycolysis; D-glyceraldehyde 3-phosphate and glycerone phosphate from D-glucose: step 2/4.</text>
</comment>
<dbReference type="GO" id="GO:0005737">
    <property type="term" value="C:cytoplasm"/>
    <property type="evidence" value="ECO:0007669"/>
    <property type="project" value="InterPro"/>
</dbReference>
<dbReference type="GO" id="GO:0006096">
    <property type="term" value="P:glycolytic process"/>
    <property type="evidence" value="ECO:0007669"/>
    <property type="project" value="UniProtKB-UniPathway"/>
</dbReference>
<comment type="catalytic activity">
    <reaction evidence="6">
        <text>alpha-D-glucose 6-phosphate = beta-D-fructose 6-phosphate</text>
        <dbReference type="Rhea" id="RHEA:11816"/>
        <dbReference type="ChEBI" id="CHEBI:57634"/>
        <dbReference type="ChEBI" id="CHEBI:58225"/>
        <dbReference type="EC" id="5.3.1.9"/>
    </reaction>
</comment>
<reference evidence="8 9" key="1">
    <citation type="submission" date="2018-08" db="EMBL/GenBank/DDBJ databases">
        <title>A genome reference for cultivated species of the human gut microbiota.</title>
        <authorList>
            <person name="Zou Y."/>
            <person name="Xue W."/>
            <person name="Luo G."/>
        </authorList>
    </citation>
    <scope>NUCLEOTIDE SEQUENCE [LARGE SCALE GENOMIC DNA]</scope>
    <source>
        <strain evidence="8 9">OF01-2LB</strain>
    </source>
</reference>
<proteinExistence type="inferred from homology"/>
<gene>
    <name evidence="8" type="ORF">DXA38_11535</name>
</gene>
<evidence type="ECO:0000313" key="8">
    <source>
        <dbReference type="EMBL" id="RGC15188.1"/>
    </source>
</evidence>
<evidence type="ECO:0000256" key="3">
    <source>
        <dbReference type="ARBA" id="ARBA00011952"/>
    </source>
</evidence>
<dbReference type="InterPro" id="IPR011051">
    <property type="entry name" value="RmlC_Cupin_sf"/>
</dbReference>